<evidence type="ECO:0000259" key="9">
    <source>
        <dbReference type="PROSITE" id="PS50929"/>
    </source>
</evidence>
<dbReference type="InterPro" id="IPR027417">
    <property type="entry name" value="P-loop_NTPase"/>
</dbReference>
<keyword evidence="6 7" id="KW-0472">Membrane</keyword>
<dbReference type="Pfam" id="PF00664">
    <property type="entry name" value="ABC_membrane"/>
    <property type="match status" value="1"/>
</dbReference>
<dbReference type="PANTHER" id="PTHR24221:SF654">
    <property type="entry name" value="ATP-BINDING CASSETTE SUB-FAMILY B MEMBER 6"/>
    <property type="match status" value="1"/>
</dbReference>
<keyword evidence="2 7" id="KW-0812">Transmembrane</keyword>
<dbReference type="EMBL" id="LSDC01000021">
    <property type="protein sequence ID" value="KXB62693.1"/>
    <property type="molecule type" value="Genomic_DNA"/>
</dbReference>
<keyword evidence="5 7" id="KW-1133">Transmembrane helix</keyword>
<dbReference type="RefSeq" id="WP_060913650.1">
    <property type="nucleotide sequence ID" value="NZ_KQ959928.1"/>
</dbReference>
<proteinExistence type="predicted"/>
<evidence type="ECO:0000256" key="7">
    <source>
        <dbReference type="SAM" id="Phobius"/>
    </source>
</evidence>
<dbReference type="GO" id="GO:0016887">
    <property type="term" value="F:ATP hydrolysis activity"/>
    <property type="evidence" value="ECO:0007669"/>
    <property type="project" value="InterPro"/>
</dbReference>
<dbReference type="SUPFAM" id="SSF52540">
    <property type="entry name" value="P-loop containing nucleoside triphosphate hydrolases"/>
    <property type="match status" value="1"/>
</dbReference>
<dbReference type="InterPro" id="IPR003439">
    <property type="entry name" value="ABC_transporter-like_ATP-bd"/>
</dbReference>
<dbReference type="Gene3D" id="1.20.1560.10">
    <property type="entry name" value="ABC transporter type 1, transmembrane domain"/>
    <property type="match status" value="1"/>
</dbReference>
<dbReference type="GO" id="GO:0005886">
    <property type="term" value="C:plasma membrane"/>
    <property type="evidence" value="ECO:0007669"/>
    <property type="project" value="UniProtKB-SubCell"/>
</dbReference>
<feature type="transmembrane region" description="Helical" evidence="7">
    <location>
        <begin position="52"/>
        <end position="72"/>
    </location>
</feature>
<feature type="transmembrane region" description="Helical" evidence="7">
    <location>
        <begin position="236"/>
        <end position="264"/>
    </location>
</feature>
<organism evidence="10 11">
    <name type="scientific">Gemella haemolysans</name>
    <dbReference type="NCBI Taxonomy" id="1379"/>
    <lineage>
        <taxon>Bacteria</taxon>
        <taxon>Bacillati</taxon>
        <taxon>Bacillota</taxon>
        <taxon>Bacilli</taxon>
        <taxon>Bacillales</taxon>
        <taxon>Gemellaceae</taxon>
        <taxon>Gemella</taxon>
    </lineage>
</organism>
<dbReference type="InterPro" id="IPR036640">
    <property type="entry name" value="ABC1_TM_sf"/>
</dbReference>
<evidence type="ECO:0000256" key="6">
    <source>
        <dbReference type="ARBA" id="ARBA00023136"/>
    </source>
</evidence>
<dbReference type="InterPro" id="IPR011527">
    <property type="entry name" value="ABC1_TM_dom"/>
</dbReference>
<dbReference type="PANTHER" id="PTHR24221">
    <property type="entry name" value="ATP-BINDING CASSETTE SUB-FAMILY B"/>
    <property type="match status" value="1"/>
</dbReference>
<dbReference type="PROSITE" id="PS00211">
    <property type="entry name" value="ABC_TRANSPORTER_1"/>
    <property type="match status" value="1"/>
</dbReference>
<dbReference type="InterPro" id="IPR039421">
    <property type="entry name" value="Type_1_exporter"/>
</dbReference>
<reference evidence="11" key="1">
    <citation type="submission" date="2016-01" db="EMBL/GenBank/DDBJ databases">
        <authorList>
            <person name="Mitreva M."/>
            <person name="Pepin K.H."/>
            <person name="Mihindukulasuriya K.A."/>
            <person name="Fulton R."/>
            <person name="Fronick C."/>
            <person name="O'Laughlin M."/>
            <person name="Miner T."/>
            <person name="Herter B."/>
            <person name="Rosa B.A."/>
            <person name="Cordes M."/>
            <person name="Tomlinson C."/>
            <person name="Wollam A."/>
            <person name="Palsikar V.B."/>
            <person name="Mardis E.R."/>
            <person name="Wilson R.K."/>
        </authorList>
    </citation>
    <scope>NUCLEOTIDE SEQUENCE [LARGE SCALE GENOMIC DNA]</scope>
    <source>
        <strain evidence="11">DNF01167</strain>
    </source>
</reference>
<dbReference type="SUPFAM" id="SSF90123">
    <property type="entry name" value="ABC transporter transmembrane region"/>
    <property type="match status" value="1"/>
</dbReference>
<comment type="subcellular location">
    <subcellularLocation>
        <location evidence="1">Cell membrane</location>
        <topology evidence="1">Multi-pass membrane protein</topology>
    </subcellularLocation>
</comment>
<sequence>MNRTKKYYDNKLYTVQLITIISILLRTIVNLTSIFIIQVILDSLISKDFERVYHFAKYLIVVLVFYFLLLFLSQYFLRKLFFLGNFSVLEYFYDKFLKSEYNDFKEAKSGEILSKLTSDSIKISDWYSQGKVILVTQSFILFSILIFMCRYNVMITLILFSVILVCFFIIKQISKKLSNCMKSEQKLLGETNQYILQSILGYFDLKQLNKEQYFIDYLKENIINKRIKVNTALAKYFSLYVGISATVAFILPIVSLLLSVYFIIYKDFSVGSAIAIFSTVRMLDEPINSISDKITVRQTAHKIESELSKTFNNKSNEEKEVLKISKFNSVNVNIASFYFKDNLILSDFRLNINKGDFLVLKGRSGVGKTTVSNLILRNLQEGAYKLDGEVLINEKDIYKNNIQVLGEFLKVSQEPYIYEATIRDNILLGESYDDRLDEIVRLLHLQELIDKLGYNYLLKENGKNLSGGEKQRLELARILIRRPKFIILDEPTSAMNTNLSELIVENIFNYLKEHNITSLIITHSKEFDKFATDIIEIK</sequence>
<dbReference type="PROSITE" id="PS50893">
    <property type="entry name" value="ABC_TRANSPORTER_2"/>
    <property type="match status" value="1"/>
</dbReference>
<evidence type="ECO:0000256" key="3">
    <source>
        <dbReference type="ARBA" id="ARBA00022741"/>
    </source>
</evidence>
<dbReference type="GO" id="GO:0140359">
    <property type="term" value="F:ABC-type transporter activity"/>
    <property type="evidence" value="ECO:0007669"/>
    <property type="project" value="InterPro"/>
</dbReference>
<feature type="transmembrane region" description="Helical" evidence="7">
    <location>
        <begin position="12"/>
        <end position="40"/>
    </location>
</feature>
<feature type="transmembrane region" description="Helical" evidence="7">
    <location>
        <begin position="154"/>
        <end position="173"/>
    </location>
</feature>
<keyword evidence="4 10" id="KW-0067">ATP-binding</keyword>
<evidence type="ECO:0000256" key="1">
    <source>
        <dbReference type="ARBA" id="ARBA00004651"/>
    </source>
</evidence>
<dbReference type="GO" id="GO:0034040">
    <property type="term" value="F:ATPase-coupled lipid transmembrane transporter activity"/>
    <property type="evidence" value="ECO:0007669"/>
    <property type="project" value="TreeGrafter"/>
</dbReference>
<dbReference type="SMART" id="SM00382">
    <property type="entry name" value="AAA"/>
    <property type="match status" value="1"/>
</dbReference>
<dbReference type="InterPro" id="IPR017871">
    <property type="entry name" value="ABC_transporter-like_CS"/>
</dbReference>
<dbReference type="InterPro" id="IPR003593">
    <property type="entry name" value="AAA+_ATPase"/>
</dbReference>
<dbReference type="Gene3D" id="3.40.50.300">
    <property type="entry name" value="P-loop containing nucleotide triphosphate hydrolases"/>
    <property type="match status" value="1"/>
</dbReference>
<dbReference type="STRING" id="1379.HMPREF3186_00361"/>
<comment type="caution">
    <text evidence="10">The sequence shown here is derived from an EMBL/GenBank/DDBJ whole genome shotgun (WGS) entry which is preliminary data.</text>
</comment>
<evidence type="ECO:0000256" key="4">
    <source>
        <dbReference type="ARBA" id="ARBA00022840"/>
    </source>
</evidence>
<name>A0A134A4N8_9BACL</name>
<dbReference type="GO" id="GO:0005524">
    <property type="term" value="F:ATP binding"/>
    <property type="evidence" value="ECO:0007669"/>
    <property type="project" value="UniProtKB-KW"/>
</dbReference>
<evidence type="ECO:0000313" key="11">
    <source>
        <dbReference type="Proteomes" id="UP000070355"/>
    </source>
</evidence>
<dbReference type="PROSITE" id="PS50929">
    <property type="entry name" value="ABC_TM1F"/>
    <property type="match status" value="1"/>
</dbReference>
<evidence type="ECO:0000313" key="10">
    <source>
        <dbReference type="EMBL" id="KXB62693.1"/>
    </source>
</evidence>
<protein>
    <submittedName>
        <fullName evidence="10">ABC transporter, ATP-binding protein</fullName>
    </submittedName>
</protein>
<dbReference type="AlphaFoldDB" id="A0A134A4N8"/>
<feature type="domain" description="ABC transporter" evidence="8">
    <location>
        <begin position="327"/>
        <end position="535"/>
    </location>
</feature>
<gene>
    <name evidence="10" type="ORF">HMPREF3186_00361</name>
</gene>
<keyword evidence="3" id="KW-0547">Nucleotide-binding</keyword>
<dbReference type="Pfam" id="PF00005">
    <property type="entry name" value="ABC_tran"/>
    <property type="match status" value="1"/>
</dbReference>
<evidence type="ECO:0000259" key="8">
    <source>
        <dbReference type="PROSITE" id="PS50893"/>
    </source>
</evidence>
<feature type="domain" description="ABC transmembrane type-1" evidence="9">
    <location>
        <begin position="17"/>
        <end position="299"/>
    </location>
</feature>
<evidence type="ECO:0000256" key="2">
    <source>
        <dbReference type="ARBA" id="ARBA00022692"/>
    </source>
</evidence>
<dbReference type="Proteomes" id="UP000070355">
    <property type="component" value="Unassembled WGS sequence"/>
</dbReference>
<evidence type="ECO:0000256" key="5">
    <source>
        <dbReference type="ARBA" id="ARBA00022989"/>
    </source>
</evidence>
<feature type="transmembrane region" description="Helical" evidence="7">
    <location>
        <begin position="132"/>
        <end position="148"/>
    </location>
</feature>
<dbReference type="PATRIC" id="fig|1379.3.peg.356"/>
<accession>A0A134A4N8</accession>
<dbReference type="OrthoDB" id="9785080at2"/>